<gene>
    <name evidence="1" type="ORF">OIU83_17625</name>
</gene>
<protein>
    <submittedName>
        <fullName evidence="1">Uncharacterized protein</fullName>
    </submittedName>
</protein>
<proteinExistence type="predicted"/>
<evidence type="ECO:0000313" key="1">
    <source>
        <dbReference type="EMBL" id="MCV9929485.1"/>
    </source>
</evidence>
<name>A0A9X3BYZ6_9FLAO</name>
<sequence length="58" mass="6313">MRPVVNITNLIGTMVIIVDKESGVNDIEEKVTSALLKAVSNAQIMLSEQTQESNNPTK</sequence>
<reference evidence="1" key="1">
    <citation type="submission" date="2022-10" db="EMBL/GenBank/DDBJ databases">
        <title>Two novel species of Flavobacterium.</title>
        <authorList>
            <person name="Liu Q."/>
            <person name="Xin Y.-H."/>
        </authorList>
    </citation>
    <scope>NUCLEOTIDE SEQUENCE</scope>
    <source>
        <strain evidence="1">LS1R49</strain>
    </source>
</reference>
<keyword evidence="2" id="KW-1185">Reference proteome</keyword>
<dbReference type="AlphaFoldDB" id="A0A9X3BYZ6"/>
<organism evidence="1 2">
    <name type="scientific">Flavobacterium shii</name>
    <dbReference type="NCBI Taxonomy" id="2987687"/>
    <lineage>
        <taxon>Bacteria</taxon>
        <taxon>Pseudomonadati</taxon>
        <taxon>Bacteroidota</taxon>
        <taxon>Flavobacteriia</taxon>
        <taxon>Flavobacteriales</taxon>
        <taxon>Flavobacteriaceae</taxon>
        <taxon>Flavobacterium</taxon>
    </lineage>
</organism>
<accession>A0A9X3BYZ6</accession>
<dbReference type="EMBL" id="JAOZEW010000020">
    <property type="protein sequence ID" value="MCV9929485.1"/>
    <property type="molecule type" value="Genomic_DNA"/>
</dbReference>
<dbReference type="RefSeq" id="WP_264207571.1">
    <property type="nucleotide sequence ID" value="NZ_JAOZEW010000020.1"/>
</dbReference>
<dbReference type="Proteomes" id="UP001151079">
    <property type="component" value="Unassembled WGS sequence"/>
</dbReference>
<evidence type="ECO:0000313" key="2">
    <source>
        <dbReference type="Proteomes" id="UP001151079"/>
    </source>
</evidence>
<comment type="caution">
    <text evidence="1">The sequence shown here is derived from an EMBL/GenBank/DDBJ whole genome shotgun (WGS) entry which is preliminary data.</text>
</comment>